<protein>
    <recommendedName>
        <fullName evidence="5">Secreted protein</fullName>
    </recommendedName>
</protein>
<name>A0ABU5VW13_9BACT</name>
<organism evidence="3 4">
    <name type="scientific">Bacteriovorax antarcticus</name>
    <dbReference type="NCBI Taxonomy" id="3088717"/>
    <lineage>
        <taxon>Bacteria</taxon>
        <taxon>Pseudomonadati</taxon>
        <taxon>Bdellovibrionota</taxon>
        <taxon>Bacteriovoracia</taxon>
        <taxon>Bacteriovoracales</taxon>
        <taxon>Bacteriovoracaceae</taxon>
        <taxon>Bacteriovorax</taxon>
    </lineage>
</organism>
<feature type="chain" id="PRO_5045726182" description="Secreted protein" evidence="2">
    <location>
        <begin position="19"/>
        <end position="137"/>
    </location>
</feature>
<dbReference type="RefSeq" id="WP_323576688.1">
    <property type="nucleotide sequence ID" value="NZ_JAYGJQ010000002.1"/>
</dbReference>
<proteinExistence type="predicted"/>
<comment type="caution">
    <text evidence="3">The sequence shown here is derived from an EMBL/GenBank/DDBJ whole genome shotgun (WGS) entry which is preliminary data.</text>
</comment>
<sequence>MIKNLLIFTFMFSFNSFAENSRSPAVLDGSCNLDIATTYKVVEGGKEVIKEKTIEEVQKEQCKEVKKCMFSAMEEEMDELKSLEAVACSNTLTAVTTKTPGAVIDKNFDGKRKAKPNPLTDTVPPMAAEKPAATTTR</sequence>
<reference evidence="3 4" key="1">
    <citation type="submission" date="2023-11" db="EMBL/GenBank/DDBJ databases">
        <title>A Novel Polar Bacteriovorax (B. antarcticus) Isolated from the Biocrust in Antarctica.</title>
        <authorList>
            <person name="Mun W."/>
            <person name="Choi S.Y."/>
            <person name="Mitchell R.J."/>
        </authorList>
    </citation>
    <scope>NUCLEOTIDE SEQUENCE [LARGE SCALE GENOMIC DNA]</scope>
    <source>
        <strain evidence="3 4">PP10</strain>
    </source>
</reference>
<dbReference type="EMBL" id="JAYGJQ010000002">
    <property type="protein sequence ID" value="MEA9356792.1"/>
    <property type="molecule type" value="Genomic_DNA"/>
</dbReference>
<evidence type="ECO:0000256" key="2">
    <source>
        <dbReference type="SAM" id="SignalP"/>
    </source>
</evidence>
<feature type="region of interest" description="Disordered" evidence="1">
    <location>
        <begin position="105"/>
        <end position="137"/>
    </location>
</feature>
<evidence type="ECO:0008006" key="5">
    <source>
        <dbReference type="Google" id="ProtNLM"/>
    </source>
</evidence>
<accession>A0ABU5VW13</accession>
<feature type="signal peptide" evidence="2">
    <location>
        <begin position="1"/>
        <end position="18"/>
    </location>
</feature>
<evidence type="ECO:0000313" key="3">
    <source>
        <dbReference type="EMBL" id="MEA9356792.1"/>
    </source>
</evidence>
<gene>
    <name evidence="3" type="ORF">SHI21_11275</name>
</gene>
<keyword evidence="2" id="KW-0732">Signal</keyword>
<evidence type="ECO:0000256" key="1">
    <source>
        <dbReference type="SAM" id="MobiDB-lite"/>
    </source>
</evidence>
<dbReference type="Proteomes" id="UP001302274">
    <property type="component" value="Unassembled WGS sequence"/>
</dbReference>
<evidence type="ECO:0000313" key="4">
    <source>
        <dbReference type="Proteomes" id="UP001302274"/>
    </source>
</evidence>
<keyword evidence="4" id="KW-1185">Reference proteome</keyword>